<dbReference type="PANTHER" id="PTHR24070">
    <property type="entry name" value="RAS, DI-RAS, AND RHEB FAMILY MEMBERS OF SMALL GTPASE SUPERFAMILY"/>
    <property type="match status" value="1"/>
</dbReference>
<dbReference type="STRING" id="6216.A0A0R3SGQ5"/>
<keyword evidence="2" id="KW-0342">GTP-binding</keyword>
<name>A0A0R3SGQ5_HYMDI</name>
<dbReference type="GO" id="GO:0016020">
    <property type="term" value="C:membrane"/>
    <property type="evidence" value="ECO:0007669"/>
    <property type="project" value="InterPro"/>
</dbReference>
<dbReference type="SMART" id="SM00174">
    <property type="entry name" value="RHO"/>
    <property type="match status" value="1"/>
</dbReference>
<dbReference type="GO" id="GO:0007165">
    <property type="term" value="P:signal transduction"/>
    <property type="evidence" value="ECO:0007669"/>
    <property type="project" value="InterPro"/>
</dbReference>
<dbReference type="Gene3D" id="3.40.50.300">
    <property type="entry name" value="P-loop containing nucleotide triphosphate hydrolases"/>
    <property type="match status" value="1"/>
</dbReference>
<dbReference type="PROSITE" id="PS51421">
    <property type="entry name" value="RAS"/>
    <property type="match status" value="1"/>
</dbReference>
<evidence type="ECO:0000313" key="3">
    <source>
        <dbReference type="EMBL" id="VDL43751.1"/>
    </source>
</evidence>
<organism evidence="5">
    <name type="scientific">Hymenolepis diminuta</name>
    <name type="common">Rat tapeworm</name>
    <dbReference type="NCBI Taxonomy" id="6216"/>
    <lineage>
        <taxon>Eukaryota</taxon>
        <taxon>Metazoa</taxon>
        <taxon>Spiralia</taxon>
        <taxon>Lophotrochozoa</taxon>
        <taxon>Platyhelminthes</taxon>
        <taxon>Cestoda</taxon>
        <taxon>Eucestoda</taxon>
        <taxon>Cyclophyllidea</taxon>
        <taxon>Hymenolepididae</taxon>
        <taxon>Hymenolepis</taxon>
    </lineage>
</organism>
<dbReference type="GO" id="GO:0003924">
    <property type="term" value="F:GTPase activity"/>
    <property type="evidence" value="ECO:0007669"/>
    <property type="project" value="InterPro"/>
</dbReference>
<evidence type="ECO:0000313" key="5">
    <source>
        <dbReference type="WBParaSite" id="HDID_0000410101-mRNA-1"/>
    </source>
</evidence>
<evidence type="ECO:0000256" key="2">
    <source>
        <dbReference type="ARBA" id="ARBA00023134"/>
    </source>
</evidence>
<dbReference type="AlphaFoldDB" id="A0A0R3SGQ5"/>
<protein>
    <submittedName>
        <fullName evidence="5">Small monomeric GTPase</fullName>
    </submittedName>
</protein>
<accession>A0A0R3SGQ5</accession>
<dbReference type="PRINTS" id="PR00449">
    <property type="entry name" value="RASTRNSFRMNG"/>
</dbReference>
<dbReference type="InterPro" id="IPR020849">
    <property type="entry name" value="Small_GTPase_Ras-type"/>
</dbReference>
<evidence type="ECO:0000313" key="4">
    <source>
        <dbReference type="Proteomes" id="UP000274504"/>
    </source>
</evidence>
<gene>
    <name evidence="3" type="ORF">HDID_LOCUS4099</name>
</gene>
<dbReference type="InterPro" id="IPR027417">
    <property type="entry name" value="P-loop_NTPase"/>
</dbReference>
<keyword evidence="1" id="KW-0547">Nucleotide-binding</keyword>
<sequence length="166" mass="18526">MSTLNTRNDCLNLCRVNGKSTMLEILDTAGSEQFASLQDLYIRNGHGFVLVYSITSFHSLLNLEAVYQQILRYKAKFRQRSSTKVDHPSEVPPIILVGNKVDLESTFREVAKEDAENIARRWGCCGFVETSAKNGDGVMDVFRQVVLRMAQDATTKRGCGSGCEIL</sequence>
<dbReference type="SMART" id="SM00175">
    <property type="entry name" value="RAB"/>
    <property type="match status" value="1"/>
</dbReference>
<dbReference type="SUPFAM" id="SSF52540">
    <property type="entry name" value="P-loop containing nucleoside triphosphate hydrolases"/>
    <property type="match status" value="1"/>
</dbReference>
<proteinExistence type="predicted"/>
<reference evidence="3 4" key="2">
    <citation type="submission" date="2018-11" db="EMBL/GenBank/DDBJ databases">
        <authorList>
            <consortium name="Pathogen Informatics"/>
        </authorList>
    </citation>
    <scope>NUCLEOTIDE SEQUENCE [LARGE SCALE GENOMIC DNA]</scope>
</reference>
<dbReference type="GO" id="GO:0005525">
    <property type="term" value="F:GTP binding"/>
    <property type="evidence" value="ECO:0007669"/>
    <property type="project" value="UniProtKB-KW"/>
</dbReference>
<dbReference type="SMART" id="SM00173">
    <property type="entry name" value="RAS"/>
    <property type="match status" value="1"/>
</dbReference>
<dbReference type="EMBL" id="UYSG01001439">
    <property type="protein sequence ID" value="VDL43751.1"/>
    <property type="molecule type" value="Genomic_DNA"/>
</dbReference>
<dbReference type="Pfam" id="PF00071">
    <property type="entry name" value="Ras"/>
    <property type="match status" value="1"/>
</dbReference>
<dbReference type="PROSITE" id="PS51419">
    <property type="entry name" value="RAB"/>
    <property type="match status" value="1"/>
</dbReference>
<dbReference type="WBParaSite" id="HDID_0000410101-mRNA-1">
    <property type="protein sequence ID" value="HDID_0000410101-mRNA-1"/>
    <property type="gene ID" value="HDID_0000410101"/>
</dbReference>
<dbReference type="OrthoDB" id="5976022at2759"/>
<dbReference type="InterPro" id="IPR005225">
    <property type="entry name" value="Small_GTP-bd"/>
</dbReference>
<dbReference type="NCBIfam" id="TIGR00231">
    <property type="entry name" value="small_GTP"/>
    <property type="match status" value="1"/>
</dbReference>
<reference evidence="5" key="1">
    <citation type="submission" date="2017-02" db="UniProtKB">
        <authorList>
            <consortium name="WormBaseParasite"/>
        </authorList>
    </citation>
    <scope>IDENTIFICATION</scope>
</reference>
<dbReference type="InterPro" id="IPR001806">
    <property type="entry name" value="Small_GTPase"/>
</dbReference>
<evidence type="ECO:0000256" key="1">
    <source>
        <dbReference type="ARBA" id="ARBA00022741"/>
    </source>
</evidence>
<dbReference type="Proteomes" id="UP000274504">
    <property type="component" value="Unassembled WGS sequence"/>
</dbReference>